<dbReference type="EMBL" id="QMIF01000003">
    <property type="protein sequence ID" value="TVM35204.1"/>
    <property type="molecule type" value="Genomic_DNA"/>
</dbReference>
<keyword evidence="1" id="KW-1133">Transmembrane helix</keyword>
<dbReference type="InterPro" id="IPR037185">
    <property type="entry name" value="EmrE-like"/>
</dbReference>
<dbReference type="RefSeq" id="WP_144234764.1">
    <property type="nucleotide sequence ID" value="NZ_QMIF01000003.1"/>
</dbReference>
<dbReference type="Proteomes" id="UP000434052">
    <property type="component" value="Unassembled WGS sequence"/>
</dbReference>
<sequence>MTVAQLGALMPKSSIEKGVLAALVGSLLISFDPVFIRFSGTGGFDTAFLFGLFTAISMSSVIQVTDQRGLIRVMKQSGWPLIISSLLIVGSASTFVLSVKHTDVSNTMIIMSGRPVTTAAFSWLYLREKTSPALLAAIVGVIIGMGIVVSGSLESPHLLGDALALLTVIFLGLNGALLRRYPKVSRMAVVGLAGFFMALIMFFPAQPSSYTLSTWLIMGAMGLLSAPIGRVLNGVSVRYIPAAEAALITLSSTIFAPIWAFIIFREAPTSATLLGGAVVLATIFGYIQWTRKRR</sequence>
<feature type="transmembrane region" description="Helical" evidence="1">
    <location>
        <begin position="46"/>
        <end position="65"/>
    </location>
</feature>
<dbReference type="GO" id="GO:0016020">
    <property type="term" value="C:membrane"/>
    <property type="evidence" value="ECO:0007669"/>
    <property type="project" value="InterPro"/>
</dbReference>
<accession>A0A6P1ZIV9</accession>
<evidence type="ECO:0000259" key="2">
    <source>
        <dbReference type="Pfam" id="PF00892"/>
    </source>
</evidence>
<feature type="domain" description="EamA" evidence="2">
    <location>
        <begin position="159"/>
        <end position="285"/>
    </location>
</feature>
<evidence type="ECO:0000313" key="3">
    <source>
        <dbReference type="EMBL" id="TVM35204.1"/>
    </source>
</evidence>
<dbReference type="OrthoDB" id="8690132at2"/>
<comment type="caution">
    <text evidence="3">The sequence shown here is derived from an EMBL/GenBank/DDBJ whole genome shotgun (WGS) entry which is preliminary data.</text>
</comment>
<dbReference type="SUPFAM" id="SSF103481">
    <property type="entry name" value="Multidrug resistance efflux transporter EmrE"/>
    <property type="match status" value="2"/>
</dbReference>
<feature type="transmembrane region" description="Helical" evidence="1">
    <location>
        <begin position="133"/>
        <end position="153"/>
    </location>
</feature>
<feature type="domain" description="EamA" evidence="2">
    <location>
        <begin position="17"/>
        <end position="149"/>
    </location>
</feature>
<feature type="transmembrane region" description="Helical" evidence="1">
    <location>
        <begin position="20"/>
        <end position="40"/>
    </location>
</feature>
<dbReference type="InterPro" id="IPR000620">
    <property type="entry name" value="EamA_dom"/>
</dbReference>
<keyword evidence="1" id="KW-0472">Membrane</keyword>
<keyword evidence="1" id="KW-0812">Transmembrane</keyword>
<dbReference type="Pfam" id="PF00892">
    <property type="entry name" value="EamA"/>
    <property type="match status" value="2"/>
</dbReference>
<dbReference type="AlphaFoldDB" id="A0A6P1ZIV9"/>
<protein>
    <submittedName>
        <fullName evidence="3">EamA/RhaT family transporter</fullName>
    </submittedName>
</protein>
<proteinExistence type="predicted"/>
<name>A0A6P1ZIV9_9BACT</name>
<dbReference type="PANTHER" id="PTHR22911">
    <property type="entry name" value="ACYL-MALONYL CONDENSING ENZYME-RELATED"/>
    <property type="match status" value="1"/>
</dbReference>
<feature type="transmembrane region" description="Helical" evidence="1">
    <location>
        <begin position="245"/>
        <end position="264"/>
    </location>
</feature>
<feature type="transmembrane region" description="Helical" evidence="1">
    <location>
        <begin position="184"/>
        <end position="203"/>
    </location>
</feature>
<feature type="transmembrane region" description="Helical" evidence="1">
    <location>
        <begin position="270"/>
        <end position="289"/>
    </location>
</feature>
<evidence type="ECO:0000313" key="4">
    <source>
        <dbReference type="Proteomes" id="UP000434052"/>
    </source>
</evidence>
<dbReference type="Gene3D" id="1.10.3730.20">
    <property type="match status" value="1"/>
</dbReference>
<gene>
    <name evidence="3" type="ORF">DQK91_07370</name>
</gene>
<feature type="transmembrane region" description="Helical" evidence="1">
    <location>
        <begin position="77"/>
        <end position="96"/>
    </location>
</feature>
<evidence type="ECO:0000256" key="1">
    <source>
        <dbReference type="SAM" id="Phobius"/>
    </source>
</evidence>
<organism evidence="3 4">
    <name type="scientific">Oceanidesulfovibrio marinus</name>
    <dbReference type="NCBI Taxonomy" id="370038"/>
    <lineage>
        <taxon>Bacteria</taxon>
        <taxon>Pseudomonadati</taxon>
        <taxon>Thermodesulfobacteriota</taxon>
        <taxon>Desulfovibrionia</taxon>
        <taxon>Desulfovibrionales</taxon>
        <taxon>Desulfovibrionaceae</taxon>
        <taxon>Oceanidesulfovibrio</taxon>
    </lineage>
</organism>
<feature type="transmembrane region" description="Helical" evidence="1">
    <location>
        <begin position="159"/>
        <end position="177"/>
    </location>
</feature>
<reference evidence="3 4" key="1">
    <citation type="submission" date="2018-06" db="EMBL/GenBank/DDBJ databases">
        <title>Complete genome of Desulfovibrio marinus P48SEP.</title>
        <authorList>
            <person name="Crispim J.S."/>
            <person name="Vidigal P.M.P."/>
            <person name="Silva L.C.F."/>
            <person name="Araujo L.C."/>
            <person name="Laguardia C.N."/>
            <person name="Dias R.S."/>
            <person name="Sousa M.P."/>
            <person name="Paula S.O."/>
            <person name="Silva C."/>
        </authorList>
    </citation>
    <scope>NUCLEOTIDE SEQUENCE [LARGE SCALE GENOMIC DNA]</scope>
    <source>
        <strain evidence="3 4">P48SEP</strain>
    </source>
</reference>
<feature type="transmembrane region" description="Helical" evidence="1">
    <location>
        <begin position="215"/>
        <end position="233"/>
    </location>
</feature>
<feature type="transmembrane region" description="Helical" evidence="1">
    <location>
        <begin position="108"/>
        <end position="126"/>
    </location>
</feature>